<sequence>MRLAVWQGASPAGDAAAGLAALAPALKAAGALGAAALVAPESWLPGYNSDRIPALAQPRGGAWHRALAALCRDASCGVVTGYAERDGAAVYNAAVAFDAAGREVAHYRKIQLYGPREKALYVPGSAYEVFDLGGVKAALLICYDIEFAPHVAELAARGAEVILVPTANMKPFFHVVRATVPAMAANHGVAIAYANYCGVEGDLDYVGGSLIAGPHGEVLAQAGEAPALLVADIPAVDPARLSTQAADFRKV</sequence>
<dbReference type="AlphaFoldDB" id="A0A8G0ZWR1"/>
<organism evidence="3 4">
    <name type="scientific">Neotabrizicola shimadae</name>
    <dbReference type="NCBI Taxonomy" id="2807096"/>
    <lineage>
        <taxon>Bacteria</taxon>
        <taxon>Pseudomonadati</taxon>
        <taxon>Pseudomonadota</taxon>
        <taxon>Alphaproteobacteria</taxon>
        <taxon>Rhodobacterales</taxon>
        <taxon>Paracoccaceae</taxon>
        <taxon>Neotabrizicola</taxon>
    </lineage>
</organism>
<reference evidence="3" key="1">
    <citation type="submission" date="2021-02" db="EMBL/GenBank/DDBJ databases">
        <title>Rhodobacter shimadae sp. nov., an aerobic anoxygenic phototrophic bacterium isolated from a hot spring.</title>
        <authorList>
            <person name="Muramatsu S."/>
            <person name="Haruta S."/>
            <person name="Hirose S."/>
            <person name="Hanada S."/>
        </authorList>
    </citation>
    <scope>NUCLEOTIDE SEQUENCE</scope>
    <source>
        <strain evidence="3">N10</strain>
    </source>
</reference>
<keyword evidence="1" id="KW-0378">Hydrolase</keyword>
<dbReference type="InterPro" id="IPR050345">
    <property type="entry name" value="Aliph_Amidase/BUP"/>
</dbReference>
<evidence type="ECO:0000313" key="3">
    <source>
        <dbReference type="EMBL" id="QYZ70118.1"/>
    </source>
</evidence>
<dbReference type="SUPFAM" id="SSF56317">
    <property type="entry name" value="Carbon-nitrogen hydrolase"/>
    <property type="match status" value="1"/>
</dbReference>
<name>A0A8G0ZWR1_9RHOB</name>
<dbReference type="InterPro" id="IPR036526">
    <property type="entry name" value="C-N_Hydrolase_sf"/>
</dbReference>
<proteinExistence type="predicted"/>
<evidence type="ECO:0000313" key="4">
    <source>
        <dbReference type="Proteomes" id="UP000826300"/>
    </source>
</evidence>
<evidence type="ECO:0000259" key="2">
    <source>
        <dbReference type="PROSITE" id="PS50263"/>
    </source>
</evidence>
<gene>
    <name evidence="3" type="ORF">JO391_00860</name>
</gene>
<dbReference type="PROSITE" id="PS50263">
    <property type="entry name" value="CN_HYDROLASE"/>
    <property type="match status" value="1"/>
</dbReference>
<feature type="domain" description="CN hydrolase" evidence="2">
    <location>
        <begin position="1"/>
        <end position="235"/>
    </location>
</feature>
<protein>
    <submittedName>
        <fullName evidence="3">Nitrilase</fullName>
    </submittedName>
</protein>
<dbReference type="Pfam" id="PF00795">
    <property type="entry name" value="CN_hydrolase"/>
    <property type="match status" value="1"/>
</dbReference>
<dbReference type="EMBL" id="CP069370">
    <property type="protein sequence ID" value="QYZ70118.1"/>
    <property type="molecule type" value="Genomic_DNA"/>
</dbReference>
<dbReference type="GO" id="GO:0016811">
    <property type="term" value="F:hydrolase activity, acting on carbon-nitrogen (but not peptide) bonds, in linear amides"/>
    <property type="evidence" value="ECO:0007669"/>
    <property type="project" value="TreeGrafter"/>
</dbReference>
<dbReference type="PANTHER" id="PTHR43674">
    <property type="entry name" value="NITRILASE C965.09-RELATED"/>
    <property type="match status" value="1"/>
</dbReference>
<dbReference type="Gene3D" id="3.60.110.10">
    <property type="entry name" value="Carbon-nitrogen hydrolase"/>
    <property type="match status" value="1"/>
</dbReference>
<dbReference type="Proteomes" id="UP000826300">
    <property type="component" value="Chromosome"/>
</dbReference>
<keyword evidence="4" id="KW-1185">Reference proteome</keyword>
<dbReference type="RefSeq" id="WP_220662334.1">
    <property type="nucleotide sequence ID" value="NZ_CP069370.1"/>
</dbReference>
<evidence type="ECO:0000256" key="1">
    <source>
        <dbReference type="ARBA" id="ARBA00022801"/>
    </source>
</evidence>
<dbReference type="PANTHER" id="PTHR43674:SF2">
    <property type="entry name" value="BETA-UREIDOPROPIONASE"/>
    <property type="match status" value="1"/>
</dbReference>
<dbReference type="KEGG" id="nsm:JO391_00860"/>
<accession>A0A8G0ZWR1</accession>
<dbReference type="InterPro" id="IPR003010">
    <property type="entry name" value="C-N_Hydrolase"/>
</dbReference>